<dbReference type="AlphaFoldDB" id="A0A0A1UHA2"/>
<dbReference type="InterPro" id="IPR000629">
    <property type="entry name" value="RNA-helicase_DEAD-box_CS"/>
</dbReference>
<feature type="domain" description="Helicase C-terminal" evidence="9">
    <location>
        <begin position="257"/>
        <end position="402"/>
    </location>
</feature>
<dbReference type="OrthoDB" id="10261904at2759"/>
<reference evidence="11 12" key="1">
    <citation type="submission" date="2012-10" db="EMBL/GenBank/DDBJ databases">
        <authorList>
            <person name="Zafar N."/>
            <person name="Inman J."/>
            <person name="Hall N."/>
            <person name="Lorenzi H."/>
            <person name="Caler E."/>
        </authorList>
    </citation>
    <scope>NUCLEOTIDE SEQUENCE [LARGE SCALE GENOMIC DNA]</scope>
    <source>
        <strain evidence="11 12">IP1</strain>
    </source>
</reference>
<dbReference type="InterPro" id="IPR027417">
    <property type="entry name" value="P-loop_NTPase"/>
</dbReference>
<dbReference type="PROSITE" id="PS51195">
    <property type="entry name" value="Q_MOTIF"/>
    <property type="match status" value="1"/>
</dbReference>
<evidence type="ECO:0000256" key="4">
    <source>
        <dbReference type="ARBA" id="ARBA00022840"/>
    </source>
</evidence>
<dbReference type="RefSeq" id="XP_004261738.1">
    <property type="nucleotide sequence ID" value="XM_004261690.1"/>
</dbReference>
<dbReference type="GO" id="GO:0003676">
    <property type="term" value="F:nucleic acid binding"/>
    <property type="evidence" value="ECO:0007669"/>
    <property type="project" value="InterPro"/>
</dbReference>
<dbReference type="GeneID" id="14893965"/>
<comment type="similarity">
    <text evidence="6">Belongs to the DEAD box helicase family.</text>
</comment>
<dbReference type="SUPFAM" id="SSF52540">
    <property type="entry name" value="P-loop containing nucleoside triphosphate hydrolases"/>
    <property type="match status" value="1"/>
</dbReference>
<dbReference type="GO" id="GO:0003724">
    <property type="term" value="F:RNA helicase activity"/>
    <property type="evidence" value="ECO:0007669"/>
    <property type="project" value="InterPro"/>
</dbReference>
<proteinExistence type="inferred from homology"/>
<dbReference type="InterPro" id="IPR014001">
    <property type="entry name" value="Helicase_ATP-bd"/>
</dbReference>
<accession>A0A0A1UHA2</accession>
<dbReference type="Pfam" id="PF00270">
    <property type="entry name" value="DEAD"/>
    <property type="match status" value="1"/>
</dbReference>
<evidence type="ECO:0000259" key="8">
    <source>
        <dbReference type="PROSITE" id="PS51192"/>
    </source>
</evidence>
<organism evidence="11 12">
    <name type="scientific">Entamoeba invadens IP1</name>
    <dbReference type="NCBI Taxonomy" id="370355"/>
    <lineage>
        <taxon>Eukaryota</taxon>
        <taxon>Amoebozoa</taxon>
        <taxon>Evosea</taxon>
        <taxon>Archamoebae</taxon>
        <taxon>Mastigamoebida</taxon>
        <taxon>Entamoebidae</taxon>
        <taxon>Entamoeba</taxon>
    </lineage>
</organism>
<keyword evidence="2 6" id="KW-0378">Hydrolase</keyword>
<sequence>MKLFSSTKKIEIKTQAIEKKEEKVKVTNLETFDGLGIHPFMLKTLNNFKIITPTKIQQLCIPPLLEYKNVIGGAETGSGKTAAFALPIIHHLSEDPYTGFALVLTPTRELAIQICDQFRVFGESINIKVVQVVGGVDDNMVLKLLELRPHVLVSTPGKLVSLLGNFPFGFADAKYFILDEADRLLDEASGMLNDIITIKNKMPKNVTFGLFSATTDTILKKIEPLQIDPPPIILRAGIQQKLPEKCQQLYMFVPAYAKHTYLAYVANNKKCIIFCSSVPRTETIFRMLKSLEFKVAVLHSVLPQHVRESNLAQFRSGEADVLVATDLASRGLDIPDVPLVINYDMPWTAEDYIHRSGRTARAGKQGRCISIVDQYDVDRVHLIESQLTITLKKYEVNEADVMKLLTKTSNAKEIAFISLKDSEIMKKVNFERKMGRNTKGSQQAAHKEVKKRFN</sequence>
<evidence type="ECO:0000259" key="10">
    <source>
        <dbReference type="PROSITE" id="PS51195"/>
    </source>
</evidence>
<dbReference type="VEuPathDB" id="AmoebaDB:EIN_251110"/>
<evidence type="ECO:0000256" key="3">
    <source>
        <dbReference type="ARBA" id="ARBA00022806"/>
    </source>
</evidence>
<evidence type="ECO:0000313" key="11">
    <source>
        <dbReference type="EMBL" id="ELP94967.1"/>
    </source>
</evidence>
<dbReference type="InterPro" id="IPR001650">
    <property type="entry name" value="Helicase_C-like"/>
</dbReference>
<keyword evidence="1 6" id="KW-0547">Nucleotide-binding</keyword>
<dbReference type="GO" id="GO:0005829">
    <property type="term" value="C:cytosol"/>
    <property type="evidence" value="ECO:0007669"/>
    <property type="project" value="TreeGrafter"/>
</dbReference>
<evidence type="ECO:0000256" key="7">
    <source>
        <dbReference type="SAM" id="MobiDB-lite"/>
    </source>
</evidence>
<dbReference type="InterPro" id="IPR011545">
    <property type="entry name" value="DEAD/DEAH_box_helicase_dom"/>
</dbReference>
<dbReference type="SMART" id="SM00490">
    <property type="entry name" value="HELICc"/>
    <property type="match status" value="1"/>
</dbReference>
<name>A0A0A1UHA2_ENTIV</name>
<dbReference type="Pfam" id="PF00271">
    <property type="entry name" value="Helicase_C"/>
    <property type="match status" value="1"/>
</dbReference>
<feature type="domain" description="DEAD-box RNA helicase Q" evidence="10">
    <location>
        <begin position="30"/>
        <end position="58"/>
    </location>
</feature>
<feature type="domain" description="Helicase ATP-binding" evidence="8">
    <location>
        <begin position="61"/>
        <end position="233"/>
    </location>
</feature>
<dbReference type="EMBL" id="KB206169">
    <property type="protein sequence ID" value="ELP94967.1"/>
    <property type="molecule type" value="Genomic_DNA"/>
</dbReference>
<evidence type="ECO:0000256" key="5">
    <source>
        <dbReference type="PROSITE-ProRule" id="PRU00552"/>
    </source>
</evidence>
<protein>
    <submittedName>
        <fullName evidence="11">ATP-dependent RNA helicase DBP8, putative</fullName>
    </submittedName>
</protein>
<dbReference type="SMART" id="SM00487">
    <property type="entry name" value="DEXDc"/>
    <property type="match status" value="1"/>
</dbReference>
<feature type="short sequence motif" description="Q motif" evidence="5">
    <location>
        <begin position="30"/>
        <end position="58"/>
    </location>
</feature>
<dbReference type="PANTHER" id="PTHR47959">
    <property type="entry name" value="ATP-DEPENDENT RNA HELICASE RHLE-RELATED"/>
    <property type="match status" value="1"/>
</dbReference>
<dbReference type="PROSITE" id="PS51192">
    <property type="entry name" value="HELICASE_ATP_BIND_1"/>
    <property type="match status" value="1"/>
</dbReference>
<dbReference type="GO" id="GO:0005524">
    <property type="term" value="F:ATP binding"/>
    <property type="evidence" value="ECO:0007669"/>
    <property type="project" value="UniProtKB-KW"/>
</dbReference>
<dbReference type="KEGG" id="eiv:EIN_251110"/>
<dbReference type="PANTHER" id="PTHR47959:SF24">
    <property type="entry name" value="ATP-DEPENDENT RNA HELICASE"/>
    <property type="match status" value="1"/>
</dbReference>
<evidence type="ECO:0000259" key="9">
    <source>
        <dbReference type="PROSITE" id="PS51194"/>
    </source>
</evidence>
<evidence type="ECO:0000256" key="2">
    <source>
        <dbReference type="ARBA" id="ARBA00022801"/>
    </source>
</evidence>
<dbReference type="Gene3D" id="3.40.50.300">
    <property type="entry name" value="P-loop containing nucleotide triphosphate hydrolases"/>
    <property type="match status" value="2"/>
</dbReference>
<dbReference type="InterPro" id="IPR050079">
    <property type="entry name" value="DEAD_box_RNA_helicase"/>
</dbReference>
<dbReference type="InterPro" id="IPR014014">
    <property type="entry name" value="RNA_helicase_DEAD_Q_motif"/>
</dbReference>
<evidence type="ECO:0000313" key="12">
    <source>
        <dbReference type="Proteomes" id="UP000014680"/>
    </source>
</evidence>
<evidence type="ECO:0000256" key="6">
    <source>
        <dbReference type="RuleBase" id="RU000492"/>
    </source>
</evidence>
<dbReference type="GO" id="GO:0016787">
    <property type="term" value="F:hydrolase activity"/>
    <property type="evidence" value="ECO:0007669"/>
    <property type="project" value="UniProtKB-KW"/>
</dbReference>
<evidence type="ECO:0000256" key="1">
    <source>
        <dbReference type="ARBA" id="ARBA00022741"/>
    </source>
</evidence>
<keyword evidence="12" id="KW-1185">Reference proteome</keyword>
<dbReference type="PROSITE" id="PS00039">
    <property type="entry name" value="DEAD_ATP_HELICASE"/>
    <property type="match status" value="1"/>
</dbReference>
<gene>
    <name evidence="11" type="ORF">EIN_251110</name>
</gene>
<keyword evidence="4 6" id="KW-0067">ATP-binding</keyword>
<dbReference type="OMA" id="GMPYPKQ"/>
<keyword evidence="3 6" id="KW-0347">Helicase</keyword>
<dbReference type="Proteomes" id="UP000014680">
    <property type="component" value="Unassembled WGS sequence"/>
</dbReference>
<feature type="region of interest" description="Disordered" evidence="7">
    <location>
        <begin position="435"/>
        <end position="454"/>
    </location>
</feature>
<dbReference type="CDD" id="cd18787">
    <property type="entry name" value="SF2_C_DEAD"/>
    <property type="match status" value="1"/>
</dbReference>
<dbReference type="PROSITE" id="PS51194">
    <property type="entry name" value="HELICASE_CTER"/>
    <property type="match status" value="1"/>
</dbReference>